<dbReference type="InterPro" id="IPR001810">
    <property type="entry name" value="F-box_dom"/>
</dbReference>
<dbReference type="Pfam" id="PF00646">
    <property type="entry name" value="F-box"/>
    <property type="match status" value="1"/>
</dbReference>
<evidence type="ECO:0000259" key="2">
    <source>
        <dbReference type="PROSITE" id="PS50181"/>
    </source>
</evidence>
<dbReference type="PANTHER" id="PTHR38887">
    <property type="entry name" value="CHROMOSOME 21, WHOLE GENOME SHOTGUN SEQUENCE"/>
    <property type="match status" value="1"/>
</dbReference>
<gene>
    <name evidence="3" type="ORF">FNAPI_11126</name>
</gene>
<feature type="compositionally biased region" description="Polar residues" evidence="1">
    <location>
        <begin position="427"/>
        <end position="444"/>
    </location>
</feature>
<name>A0A8H5MRS4_9HYPO</name>
<feature type="region of interest" description="Disordered" evidence="1">
    <location>
        <begin position="388"/>
        <end position="456"/>
    </location>
</feature>
<protein>
    <recommendedName>
        <fullName evidence="2">F-box domain-containing protein</fullName>
    </recommendedName>
</protein>
<organism evidence="3 4">
    <name type="scientific">Fusarium napiforme</name>
    <dbReference type="NCBI Taxonomy" id="42672"/>
    <lineage>
        <taxon>Eukaryota</taxon>
        <taxon>Fungi</taxon>
        <taxon>Dikarya</taxon>
        <taxon>Ascomycota</taxon>
        <taxon>Pezizomycotina</taxon>
        <taxon>Sordariomycetes</taxon>
        <taxon>Hypocreomycetidae</taxon>
        <taxon>Hypocreales</taxon>
        <taxon>Nectriaceae</taxon>
        <taxon>Fusarium</taxon>
        <taxon>Fusarium fujikuroi species complex</taxon>
    </lineage>
</organism>
<feature type="domain" description="F-box" evidence="2">
    <location>
        <begin position="71"/>
        <end position="117"/>
    </location>
</feature>
<comment type="caution">
    <text evidence="3">The sequence shown here is derived from an EMBL/GenBank/DDBJ whole genome shotgun (WGS) entry which is preliminary data.</text>
</comment>
<dbReference type="AlphaFoldDB" id="A0A8H5MRS4"/>
<evidence type="ECO:0000313" key="4">
    <source>
        <dbReference type="Proteomes" id="UP000574317"/>
    </source>
</evidence>
<dbReference type="SUPFAM" id="SSF81383">
    <property type="entry name" value="F-box domain"/>
    <property type="match status" value="1"/>
</dbReference>
<sequence>MSSNSISRTNSALGLSSITQNNTVSSSELLESCFYKRTKYYYPTHDPKAEEFSPPVHRLFAGCYKTQTPNLGILARLPQDLLEVIVLQLDIDSYRRFRQVSRRARYVSTAINIYQRILRHAPDALNALRRTDLSGYVSYSDIYTALTTTKCAFCGQFGDFLFLPTAKRCCFQCLRTSPETALVNEARISRREQWKELYANHADALTTAVQSKDIRTFKTHNWDDPKIMSKTRGILAKDLLAAYISVDNVMEIPGQTLLKPGWLHYRLAATIIFPSLNPEEGNLQTGSVHRHNKAIHLRSAQPPYVASQLEFLALAYPEPHALVLIRQAIRDNPAARSSESPIGSVFKILRSLGHLSYSIPLISLLNPHAIFTFDLKLVIMSSSKEAEHLANSSQPSDPSPAYQEEAGPSSAHDPSSDKIPTAENPFNFPSASPLPSYSEASSAQEPPIAIPQENPTQTSPFLKAYAPALLGHGITKEAWGSFLDTISAFMTAKVGERAINHAGDVAKSVGQQPVNYVKNVQNHAKNVGKNIAANTKRGNILGAAVGVVGGAISIPLGAVFGAVGTVVSLPGRTIAAATRKPKTAAERAVAYVVVANHDWLNKRGLHASLVNTEQLSEVVGVSVKALLEASAEGDKSAGPLGPLSALSDHIAHLEVNGPGVVDIGAETWWLVLVRIEATA</sequence>
<proteinExistence type="predicted"/>
<evidence type="ECO:0000256" key="1">
    <source>
        <dbReference type="SAM" id="MobiDB-lite"/>
    </source>
</evidence>
<dbReference type="Proteomes" id="UP000574317">
    <property type="component" value="Unassembled WGS sequence"/>
</dbReference>
<dbReference type="PROSITE" id="PS50181">
    <property type="entry name" value="FBOX"/>
    <property type="match status" value="1"/>
</dbReference>
<keyword evidence="4" id="KW-1185">Reference proteome</keyword>
<reference evidence="3 4" key="1">
    <citation type="submission" date="2020-05" db="EMBL/GenBank/DDBJ databases">
        <title>Identification and distribution of gene clusters putatively required for synthesis of sphingolipid metabolism inhibitors in phylogenetically diverse species of the filamentous fungus Fusarium.</title>
        <authorList>
            <person name="Kim H.-S."/>
            <person name="Busman M."/>
            <person name="Brown D.W."/>
            <person name="Divon H."/>
            <person name="Uhlig S."/>
            <person name="Proctor R.H."/>
        </authorList>
    </citation>
    <scope>NUCLEOTIDE SEQUENCE [LARGE SCALE GENOMIC DNA]</scope>
    <source>
        <strain evidence="3 4">NRRL 25196</strain>
    </source>
</reference>
<dbReference type="InterPro" id="IPR053221">
    <property type="entry name" value="Burnettramic_acid_biosynth"/>
</dbReference>
<evidence type="ECO:0000313" key="3">
    <source>
        <dbReference type="EMBL" id="KAF5538418.1"/>
    </source>
</evidence>
<dbReference type="SMART" id="SM00256">
    <property type="entry name" value="FBOX"/>
    <property type="match status" value="1"/>
</dbReference>
<accession>A0A8H5MRS4</accession>
<dbReference type="PANTHER" id="PTHR38887:SF1">
    <property type="entry name" value="RAS MODIFICATION PROTEIN ERF4"/>
    <property type="match status" value="1"/>
</dbReference>
<dbReference type="EMBL" id="JAAOAO010000511">
    <property type="protein sequence ID" value="KAF5538418.1"/>
    <property type="molecule type" value="Genomic_DNA"/>
</dbReference>
<dbReference type="InterPro" id="IPR036047">
    <property type="entry name" value="F-box-like_dom_sf"/>
</dbReference>